<dbReference type="GO" id="GO:0008237">
    <property type="term" value="F:metallopeptidase activity"/>
    <property type="evidence" value="ECO:0007669"/>
    <property type="project" value="UniProtKB-KW"/>
</dbReference>
<name>A0ABP9M361_9BURK</name>
<dbReference type="InterPro" id="IPR053136">
    <property type="entry name" value="UTP_pyrophosphatase-like"/>
</dbReference>
<sequence>MSYQLLKPAKLPPGTQWKNTTVLERPLSYMLKRSRRKSIGLRISDEGLILTAPHWATSQHIQQALDTKATWIFSKLEERLKRLQQQAMSHTVWQEGGQLPYLGVTITLQLNPLLKQSVYAGELNQPSHEDRLCLHLPPDADSQRIQDLCHSWLQQQAKRDFAIRLSYFLEKSGYQTRFNQWRLGSPAKRWGSCSSQGNIMLNWRLIHFAPAIIDYVIAHEVAHLKEMNHSPAFWQEVERLLPTFYTARQQLKQFDPASLPLFE</sequence>
<dbReference type="InterPro" id="IPR002725">
    <property type="entry name" value="YgjP-like_metallopeptidase"/>
</dbReference>
<dbReference type="RefSeq" id="WP_345370293.1">
    <property type="nucleotide sequence ID" value="NZ_BAABKD010000009.1"/>
</dbReference>
<evidence type="ECO:0000313" key="2">
    <source>
        <dbReference type="EMBL" id="GAA5089021.1"/>
    </source>
</evidence>
<keyword evidence="2" id="KW-0645">Protease</keyword>
<keyword evidence="3" id="KW-1185">Reference proteome</keyword>
<dbReference type="EMBL" id="BAABKD010000009">
    <property type="protein sequence ID" value="GAA5089021.1"/>
    <property type="molecule type" value="Genomic_DNA"/>
</dbReference>
<evidence type="ECO:0000313" key="3">
    <source>
        <dbReference type="Proteomes" id="UP001500227"/>
    </source>
</evidence>
<evidence type="ECO:0000259" key="1">
    <source>
        <dbReference type="Pfam" id="PF01863"/>
    </source>
</evidence>
<reference evidence="3" key="1">
    <citation type="journal article" date="2019" name="Int. J. Syst. Evol. Microbiol.">
        <title>The Global Catalogue of Microorganisms (GCM) 10K type strain sequencing project: providing services to taxonomists for standard genome sequencing and annotation.</title>
        <authorList>
            <consortium name="The Broad Institute Genomics Platform"/>
            <consortium name="The Broad Institute Genome Sequencing Center for Infectious Disease"/>
            <person name="Wu L."/>
            <person name="Ma J."/>
        </authorList>
    </citation>
    <scope>NUCLEOTIDE SEQUENCE [LARGE SCALE GENOMIC DNA]</scope>
    <source>
        <strain evidence="3">JCM 18423</strain>
    </source>
</reference>
<dbReference type="Pfam" id="PF01863">
    <property type="entry name" value="YgjP-like"/>
    <property type="match status" value="1"/>
</dbReference>
<dbReference type="Proteomes" id="UP001500227">
    <property type="component" value="Unassembled WGS sequence"/>
</dbReference>
<feature type="domain" description="YgjP-like metallopeptidase" evidence="1">
    <location>
        <begin position="37"/>
        <end position="253"/>
    </location>
</feature>
<dbReference type="CDD" id="cd07344">
    <property type="entry name" value="M48_yhfN_like"/>
    <property type="match status" value="1"/>
</dbReference>
<dbReference type="PANTHER" id="PTHR30399">
    <property type="entry name" value="UNCHARACTERIZED PROTEIN YGJP"/>
    <property type="match status" value="1"/>
</dbReference>
<comment type="caution">
    <text evidence="2">The sequence shown here is derived from an EMBL/GenBank/DDBJ whole genome shotgun (WGS) entry which is preliminary data.</text>
</comment>
<protein>
    <submittedName>
        <fullName evidence="2">SprT family zinc-dependent metalloprotease</fullName>
    </submittedName>
</protein>
<keyword evidence="2" id="KW-0482">Metalloprotease</keyword>
<proteinExistence type="predicted"/>
<accession>A0ABP9M361</accession>
<gene>
    <name evidence="2" type="ORF">GCM10023337_11280</name>
</gene>
<keyword evidence="2" id="KW-0378">Hydrolase</keyword>
<dbReference type="PANTHER" id="PTHR30399:SF1">
    <property type="entry name" value="UTP PYROPHOSPHATASE"/>
    <property type="match status" value="1"/>
</dbReference>
<dbReference type="Gene3D" id="3.30.2010.10">
    <property type="entry name" value="Metalloproteases ('zincins'), catalytic domain"/>
    <property type="match status" value="1"/>
</dbReference>
<organism evidence="2 3">
    <name type="scientific">Paenalcaligenes hermetiae</name>
    <dbReference type="NCBI Taxonomy" id="1157987"/>
    <lineage>
        <taxon>Bacteria</taxon>
        <taxon>Pseudomonadati</taxon>
        <taxon>Pseudomonadota</taxon>
        <taxon>Betaproteobacteria</taxon>
        <taxon>Burkholderiales</taxon>
        <taxon>Alcaligenaceae</taxon>
        <taxon>Paenalcaligenes</taxon>
    </lineage>
</organism>